<keyword evidence="3" id="KW-1185">Reference proteome</keyword>
<proteinExistence type="predicted"/>
<gene>
    <name evidence="2" type="ORF">TCNE_LOCUS18635</name>
</gene>
<dbReference type="EMBL" id="UYWY01025763">
    <property type="protein sequence ID" value="VDM49956.1"/>
    <property type="molecule type" value="Genomic_DNA"/>
</dbReference>
<name>A0A183VD15_TOXCA</name>
<dbReference type="Proteomes" id="UP000050794">
    <property type="component" value="Unassembled WGS sequence"/>
</dbReference>
<protein>
    <submittedName>
        <fullName evidence="4">DHC_N1 domain-containing protein</fullName>
    </submittedName>
</protein>
<evidence type="ECO:0000259" key="1">
    <source>
        <dbReference type="Pfam" id="PF23309"/>
    </source>
</evidence>
<dbReference type="AlphaFoldDB" id="A0A183VD15"/>
<evidence type="ECO:0000313" key="3">
    <source>
        <dbReference type="Proteomes" id="UP000050794"/>
    </source>
</evidence>
<accession>A0A183VD15</accession>
<sequence length="135" mass="14917">MLTAVLEEAIQQWRVLLERAERIFTAIAPTASPVSVAEFVTSSLSTGLLEFTYDLDKCSTFGVCFNRIEDVIAKVGSTLDEAARARLIAMKLNAAAYTLFTNHILLKRASELCFDVTVKAPKELFGHSTSVFARR</sequence>
<dbReference type="InterPro" id="IPR055510">
    <property type="entry name" value="DUF7083"/>
</dbReference>
<dbReference type="Pfam" id="PF23309">
    <property type="entry name" value="DUF7083"/>
    <property type="match status" value="1"/>
</dbReference>
<evidence type="ECO:0000313" key="2">
    <source>
        <dbReference type="EMBL" id="VDM49956.1"/>
    </source>
</evidence>
<reference evidence="4" key="1">
    <citation type="submission" date="2016-06" db="UniProtKB">
        <authorList>
            <consortium name="WormBaseParasite"/>
        </authorList>
    </citation>
    <scope>IDENTIFICATION</scope>
</reference>
<feature type="domain" description="DUF7083" evidence="1">
    <location>
        <begin position="41"/>
        <end position="127"/>
    </location>
</feature>
<organism evidence="3 4">
    <name type="scientific">Toxocara canis</name>
    <name type="common">Canine roundworm</name>
    <dbReference type="NCBI Taxonomy" id="6265"/>
    <lineage>
        <taxon>Eukaryota</taxon>
        <taxon>Metazoa</taxon>
        <taxon>Ecdysozoa</taxon>
        <taxon>Nematoda</taxon>
        <taxon>Chromadorea</taxon>
        <taxon>Rhabditida</taxon>
        <taxon>Spirurina</taxon>
        <taxon>Ascaridomorpha</taxon>
        <taxon>Ascaridoidea</taxon>
        <taxon>Toxocaridae</taxon>
        <taxon>Toxocara</taxon>
    </lineage>
</organism>
<evidence type="ECO:0000313" key="4">
    <source>
        <dbReference type="WBParaSite" id="TCNE_0001863901-mRNA-1"/>
    </source>
</evidence>
<dbReference type="WBParaSite" id="TCNE_0001863901-mRNA-1">
    <property type="protein sequence ID" value="TCNE_0001863901-mRNA-1"/>
    <property type="gene ID" value="TCNE_0001863901"/>
</dbReference>
<reference evidence="2 3" key="2">
    <citation type="submission" date="2018-11" db="EMBL/GenBank/DDBJ databases">
        <authorList>
            <consortium name="Pathogen Informatics"/>
        </authorList>
    </citation>
    <scope>NUCLEOTIDE SEQUENCE [LARGE SCALE GENOMIC DNA]</scope>
</reference>